<comment type="caution">
    <text evidence="5">The sequence shown here is derived from an EMBL/GenBank/DDBJ whole genome shotgun (WGS) entry which is preliminary data.</text>
</comment>
<dbReference type="Proteomes" id="UP001224775">
    <property type="component" value="Unassembled WGS sequence"/>
</dbReference>
<dbReference type="Pfam" id="PF00459">
    <property type="entry name" value="Inositol_P"/>
    <property type="match status" value="1"/>
</dbReference>
<keyword evidence="6" id="KW-1185">Reference proteome</keyword>
<dbReference type="AlphaFoldDB" id="A0AAD8YHL6"/>
<comment type="similarity">
    <text evidence="1">Belongs to the inositol monophosphatase superfamily.</text>
</comment>
<protein>
    <recommendedName>
        <fullName evidence="2">3'(2'),5'-bisphosphate nucleotidase</fullName>
        <ecNumber evidence="2">3.1.3.7</ecNumber>
    </recommendedName>
</protein>
<dbReference type="GO" id="GO:0046872">
    <property type="term" value="F:metal ion binding"/>
    <property type="evidence" value="ECO:0007669"/>
    <property type="project" value="UniProtKB-KW"/>
</dbReference>
<dbReference type="GO" id="GO:0008441">
    <property type="term" value="F:3'(2'),5'-bisphosphate nucleotidase activity"/>
    <property type="evidence" value="ECO:0007669"/>
    <property type="project" value="UniProtKB-EC"/>
</dbReference>
<keyword evidence="3" id="KW-0479">Metal-binding</keyword>
<dbReference type="PANTHER" id="PTHR43028:SF5">
    <property type="entry name" value="3'(2'),5'-BISPHOSPHATE NUCLEOTIDASE 1"/>
    <property type="match status" value="1"/>
</dbReference>
<dbReference type="InterPro" id="IPR000760">
    <property type="entry name" value="Inositol_monophosphatase-like"/>
</dbReference>
<sequence>MTCINLVTAAALLILCCFAQPVISFPVAAARQLHKITPMATHAHSQDDNTESNNNSGPLENLCLTSLRACELMTPLIASIYDELILTSSSSSGSDGVKKVKKDNSAFTIADGTVQRLLIKCLFSNVAFRDIVGEEDEGEEEDDGIDDNWWYQVQGLIIPKHVQPLVDLTRIQIESLAKNLLVSNSNETYYAKLTVFIDPIDGTREFSNGKGEQCSICIGFADEHGKAIAGVVYRPLSKPSPTWVAGAKSEGYASHNFEEEEEQSTTGAVLSTNGSISAFVESLTAELDVPRIKAGGAGNKMMLLLQQSISVANKEEVSKTQRGHLYIQDRGVSRWDTCAAEACLNAFGGQLLKLTDFLEDEKDGYYTYLASQTNLDFIPNTANLTKYNSNLQDLPSPAQKAQDVCQVKAYSNLCGLVCFGKEFNTQEGRKYLREAIRKAAAINAPSLD</sequence>
<keyword evidence="3" id="KW-0460">Magnesium</keyword>
<feature type="binding site" evidence="3">
    <location>
        <position position="201"/>
    </location>
    <ligand>
        <name>Mg(2+)</name>
        <dbReference type="ChEBI" id="CHEBI:18420"/>
        <label>1</label>
        <note>catalytic</note>
    </ligand>
</feature>
<feature type="signal peptide" evidence="4">
    <location>
        <begin position="1"/>
        <end position="24"/>
    </location>
</feature>
<dbReference type="EC" id="3.1.3.7" evidence="2"/>
<comment type="cofactor">
    <cofactor evidence="3">
        <name>Mg(2+)</name>
        <dbReference type="ChEBI" id="CHEBI:18420"/>
    </cofactor>
</comment>
<proteinExistence type="inferred from homology"/>
<dbReference type="InterPro" id="IPR050725">
    <property type="entry name" value="CysQ/Inositol_MonoPase"/>
</dbReference>
<organism evidence="5 6">
    <name type="scientific">Skeletonema marinoi</name>
    <dbReference type="NCBI Taxonomy" id="267567"/>
    <lineage>
        <taxon>Eukaryota</taxon>
        <taxon>Sar</taxon>
        <taxon>Stramenopiles</taxon>
        <taxon>Ochrophyta</taxon>
        <taxon>Bacillariophyta</taxon>
        <taxon>Coscinodiscophyceae</taxon>
        <taxon>Thalassiosirophycidae</taxon>
        <taxon>Thalassiosirales</taxon>
        <taxon>Skeletonemataceae</taxon>
        <taxon>Skeletonema</taxon>
        <taxon>Skeletonema marinoi-dohrnii complex</taxon>
    </lineage>
</organism>
<keyword evidence="4" id="KW-0732">Signal</keyword>
<dbReference type="PANTHER" id="PTHR43028">
    <property type="entry name" value="3'(2'),5'-BISPHOSPHATE NUCLEOTIDASE 1"/>
    <property type="match status" value="1"/>
</dbReference>
<dbReference type="SUPFAM" id="SSF56655">
    <property type="entry name" value="Carbohydrate phosphatase"/>
    <property type="match status" value="1"/>
</dbReference>
<keyword evidence="5" id="KW-0378">Hydrolase</keyword>
<feature type="binding site" evidence="3">
    <location>
        <position position="336"/>
    </location>
    <ligand>
        <name>Mg(2+)</name>
        <dbReference type="ChEBI" id="CHEBI:18420"/>
        <label>1</label>
        <note>catalytic</note>
    </ligand>
</feature>
<reference evidence="5" key="1">
    <citation type="submission" date="2023-06" db="EMBL/GenBank/DDBJ databases">
        <title>Survivors Of The Sea: Transcriptome response of Skeletonema marinoi to long-term dormancy.</title>
        <authorList>
            <person name="Pinder M.I.M."/>
            <person name="Kourtchenko O."/>
            <person name="Robertson E.K."/>
            <person name="Larsson T."/>
            <person name="Maumus F."/>
            <person name="Osuna-Cruz C.M."/>
            <person name="Vancaester E."/>
            <person name="Stenow R."/>
            <person name="Vandepoele K."/>
            <person name="Ploug H."/>
            <person name="Bruchert V."/>
            <person name="Godhe A."/>
            <person name="Topel M."/>
        </authorList>
    </citation>
    <scope>NUCLEOTIDE SEQUENCE</scope>
    <source>
        <strain evidence="5">R05AC</strain>
    </source>
</reference>
<evidence type="ECO:0000313" key="5">
    <source>
        <dbReference type="EMBL" id="KAK1745615.1"/>
    </source>
</evidence>
<feature type="binding site" evidence="3">
    <location>
        <position position="200"/>
    </location>
    <ligand>
        <name>Mg(2+)</name>
        <dbReference type="ChEBI" id="CHEBI:18420"/>
        <label>1</label>
        <note>catalytic</note>
    </ligand>
</feature>
<evidence type="ECO:0000256" key="2">
    <source>
        <dbReference type="ARBA" id="ARBA00012633"/>
    </source>
</evidence>
<evidence type="ECO:0000256" key="4">
    <source>
        <dbReference type="SAM" id="SignalP"/>
    </source>
</evidence>
<feature type="chain" id="PRO_5042148026" description="3'(2'),5'-bisphosphate nucleotidase" evidence="4">
    <location>
        <begin position="25"/>
        <end position="448"/>
    </location>
</feature>
<evidence type="ECO:0000256" key="1">
    <source>
        <dbReference type="ARBA" id="ARBA00009759"/>
    </source>
</evidence>
<gene>
    <name evidence="5" type="ORF">QTG54_003539</name>
</gene>
<feature type="binding site" evidence="3">
    <location>
        <position position="134"/>
    </location>
    <ligand>
        <name>Mg(2+)</name>
        <dbReference type="ChEBI" id="CHEBI:18420"/>
        <label>1</label>
        <note>catalytic</note>
    </ligand>
</feature>
<accession>A0AAD8YHL6</accession>
<dbReference type="EMBL" id="JATAAI010000005">
    <property type="protein sequence ID" value="KAK1745615.1"/>
    <property type="molecule type" value="Genomic_DNA"/>
</dbReference>
<dbReference type="Gene3D" id="3.40.190.80">
    <property type="match status" value="1"/>
</dbReference>
<evidence type="ECO:0000256" key="3">
    <source>
        <dbReference type="PIRSR" id="PIRSR600760-2"/>
    </source>
</evidence>
<name>A0AAD8YHL6_9STRA</name>
<evidence type="ECO:0000313" key="6">
    <source>
        <dbReference type="Proteomes" id="UP001224775"/>
    </source>
</evidence>
<dbReference type="Gene3D" id="3.30.540.10">
    <property type="entry name" value="Fructose-1,6-Bisphosphatase, subunit A, domain 1"/>
    <property type="match status" value="1"/>
</dbReference>
<feature type="binding site" evidence="3">
    <location>
        <position position="198"/>
    </location>
    <ligand>
        <name>Mg(2+)</name>
        <dbReference type="ChEBI" id="CHEBI:18420"/>
        <label>1</label>
        <note>catalytic</note>
    </ligand>
</feature>